<keyword evidence="1" id="KW-0472">Membrane</keyword>
<dbReference type="Proteomes" id="UP000178427">
    <property type="component" value="Unassembled WGS sequence"/>
</dbReference>
<evidence type="ECO:0000259" key="2">
    <source>
        <dbReference type="Pfam" id="PF13439"/>
    </source>
</evidence>
<dbReference type="SUPFAM" id="SSF53756">
    <property type="entry name" value="UDP-Glycosyltransferase/glycogen phosphorylase"/>
    <property type="match status" value="1"/>
</dbReference>
<dbReference type="STRING" id="1798513.A3A40_02505"/>
<accession>A0A1F6EJR1</accession>
<proteinExistence type="predicted"/>
<dbReference type="InterPro" id="IPR028098">
    <property type="entry name" value="Glyco_trans_4-like_N"/>
</dbReference>
<dbReference type="Pfam" id="PF13692">
    <property type="entry name" value="Glyco_trans_1_4"/>
    <property type="match status" value="1"/>
</dbReference>
<dbReference type="EMBL" id="MFMA01000027">
    <property type="protein sequence ID" value="OGG73858.1"/>
    <property type="molecule type" value="Genomic_DNA"/>
</dbReference>
<sequence length="378" mass="41162">MKILYIAPIRLPTEKAHGIQIMETCAALSRAGADVELLVTDRKTPIKDDAFDFYNIKTRFNITRLHTPDTVSYGRLGYLFYVIFFGIRAALYARRARSDVVYTRDPVTFCIFSIVGIRPLVWEVHTAHPGVPRAIVRTALGIVPITRGLAAWYGARGVPADSLHVAPDAVDLQAFSKVDRVAARTSLRSRLGMSPGGKIALYVGSFGLYAWKGVDIAQKAAEFLPEVTWLFVGGSAKECDELTHAATPNVRTLSRAGRGEIPMLLSGADVLLLPNKSGDPASERDTSPMKLFEYMASGVPIVASDISSLREVLDEDTAFLVPPNEPQALAGGVRRALAEVSEASAKAGRAQSAAASYTWDKRAENLLAFLQRRLAMRS</sequence>
<organism evidence="3 4">
    <name type="scientific">Candidatus Kaiserbacteria bacterium RIFCSPLOWO2_01_FULL_54_20</name>
    <dbReference type="NCBI Taxonomy" id="1798513"/>
    <lineage>
        <taxon>Bacteria</taxon>
        <taxon>Candidatus Kaiseribacteriota</taxon>
    </lineage>
</organism>
<evidence type="ECO:0000256" key="1">
    <source>
        <dbReference type="SAM" id="Phobius"/>
    </source>
</evidence>
<dbReference type="PANTHER" id="PTHR12526">
    <property type="entry name" value="GLYCOSYLTRANSFERASE"/>
    <property type="match status" value="1"/>
</dbReference>
<feature type="transmembrane region" description="Helical" evidence="1">
    <location>
        <begin position="76"/>
        <end position="93"/>
    </location>
</feature>
<evidence type="ECO:0000313" key="3">
    <source>
        <dbReference type="EMBL" id="OGG73858.1"/>
    </source>
</evidence>
<dbReference type="CDD" id="cd03801">
    <property type="entry name" value="GT4_PimA-like"/>
    <property type="match status" value="1"/>
</dbReference>
<protein>
    <recommendedName>
        <fullName evidence="2">Glycosyltransferase subfamily 4-like N-terminal domain-containing protein</fullName>
    </recommendedName>
</protein>
<gene>
    <name evidence="3" type="ORF">A3A40_02505</name>
</gene>
<dbReference type="Gene3D" id="3.40.50.2000">
    <property type="entry name" value="Glycogen Phosphorylase B"/>
    <property type="match status" value="2"/>
</dbReference>
<evidence type="ECO:0000313" key="4">
    <source>
        <dbReference type="Proteomes" id="UP000178427"/>
    </source>
</evidence>
<feature type="domain" description="Glycosyltransferase subfamily 4-like N-terminal" evidence="2">
    <location>
        <begin position="21"/>
        <end position="173"/>
    </location>
</feature>
<reference evidence="3 4" key="1">
    <citation type="journal article" date="2016" name="Nat. Commun.">
        <title>Thousands of microbial genomes shed light on interconnected biogeochemical processes in an aquifer system.</title>
        <authorList>
            <person name="Anantharaman K."/>
            <person name="Brown C.T."/>
            <person name="Hug L.A."/>
            <person name="Sharon I."/>
            <person name="Castelle C.J."/>
            <person name="Probst A.J."/>
            <person name="Thomas B.C."/>
            <person name="Singh A."/>
            <person name="Wilkins M.J."/>
            <person name="Karaoz U."/>
            <person name="Brodie E.L."/>
            <person name="Williams K.H."/>
            <person name="Hubbard S.S."/>
            <person name="Banfield J.F."/>
        </authorList>
    </citation>
    <scope>NUCLEOTIDE SEQUENCE [LARGE SCALE GENOMIC DNA]</scope>
</reference>
<keyword evidence="1" id="KW-1133">Transmembrane helix</keyword>
<name>A0A1F6EJR1_9BACT</name>
<keyword evidence="1" id="KW-0812">Transmembrane</keyword>
<dbReference type="AlphaFoldDB" id="A0A1F6EJR1"/>
<dbReference type="Pfam" id="PF13439">
    <property type="entry name" value="Glyco_transf_4"/>
    <property type="match status" value="1"/>
</dbReference>
<comment type="caution">
    <text evidence="3">The sequence shown here is derived from an EMBL/GenBank/DDBJ whole genome shotgun (WGS) entry which is preliminary data.</text>
</comment>